<feature type="compositionally biased region" description="Polar residues" evidence="1">
    <location>
        <begin position="276"/>
        <end position="289"/>
    </location>
</feature>
<gene>
    <name evidence="2" type="ORF">TSIB3V08_LOCUS6608</name>
</gene>
<organism evidence="2">
    <name type="scientific">Timema shepardi</name>
    <name type="common">Walking stick</name>
    <dbReference type="NCBI Taxonomy" id="629360"/>
    <lineage>
        <taxon>Eukaryota</taxon>
        <taxon>Metazoa</taxon>
        <taxon>Ecdysozoa</taxon>
        <taxon>Arthropoda</taxon>
        <taxon>Hexapoda</taxon>
        <taxon>Insecta</taxon>
        <taxon>Pterygota</taxon>
        <taxon>Neoptera</taxon>
        <taxon>Polyneoptera</taxon>
        <taxon>Phasmatodea</taxon>
        <taxon>Timematodea</taxon>
        <taxon>Timematoidea</taxon>
        <taxon>Timematidae</taxon>
        <taxon>Timema</taxon>
    </lineage>
</organism>
<evidence type="ECO:0000313" key="2">
    <source>
        <dbReference type="EMBL" id="CAD7262503.1"/>
    </source>
</evidence>
<dbReference type="PANTHER" id="PTHR13608:SF3">
    <property type="entry name" value="ARMADILLO-LIKE HELICAL DOMAIN-CONTAINING PROTEIN 3"/>
    <property type="match status" value="1"/>
</dbReference>
<accession>A0A7R9G0L1</accession>
<feature type="compositionally biased region" description="Basic and acidic residues" evidence="1">
    <location>
        <begin position="264"/>
        <end position="275"/>
    </location>
</feature>
<feature type="compositionally biased region" description="Acidic residues" evidence="1">
    <location>
        <begin position="254"/>
        <end position="263"/>
    </location>
</feature>
<dbReference type="EMBL" id="OC002868">
    <property type="protein sequence ID" value="CAD7262503.1"/>
    <property type="molecule type" value="Genomic_DNA"/>
</dbReference>
<proteinExistence type="predicted"/>
<dbReference type="PANTHER" id="PTHR13608">
    <property type="entry name" value="ARMADILLO-LIKE HELICAL DOMAIN-CONTAINING PROTEIN 3"/>
    <property type="match status" value="1"/>
</dbReference>
<name>A0A7R9G0L1_TIMSH</name>
<reference evidence="2" key="1">
    <citation type="submission" date="2020-11" db="EMBL/GenBank/DDBJ databases">
        <authorList>
            <person name="Tran Van P."/>
        </authorList>
    </citation>
    <scope>NUCLEOTIDE SEQUENCE</scope>
</reference>
<dbReference type="GO" id="GO:0005829">
    <property type="term" value="C:cytosol"/>
    <property type="evidence" value="ECO:0007669"/>
    <property type="project" value="TreeGrafter"/>
</dbReference>
<dbReference type="InterPro" id="IPR039868">
    <property type="entry name" value="ARMD3-like"/>
</dbReference>
<evidence type="ECO:0000256" key="1">
    <source>
        <dbReference type="SAM" id="MobiDB-lite"/>
    </source>
</evidence>
<feature type="region of interest" description="Disordered" evidence="1">
    <location>
        <begin position="246"/>
        <end position="301"/>
    </location>
</feature>
<protein>
    <submittedName>
        <fullName evidence="2">Uncharacterized protein</fullName>
    </submittedName>
</protein>
<sequence length="1497" mass="164889">MSGESFLFLMQGFPNHVPRCPAAPPVLVRAVTALRRKSRVFLLLAETRPFKIMYLQRPHCKKSCGVLREQKLTKTYCMRLARLVVAKERQDSQCMEWRRADIDESVVGGDVEMLVVRNNAQSTKVIIESTWTELPSVAFVNTYQPPTEIQETVCNKIIAKQLHQKAYFDKRRYTHPSFDIGEVVMMRHTPVHTGKPTKGQLKYRGPLVVLKVFPDGNTYRVSQLTEDVKQKHYATTAHVSQLKSWGSKDKIDDGEPVSGESEDDRSNGSELKTTKPDSSPETFSDSSDVGETGRDQDNLRTQPIQEWHWPKYLKDFITGVMLARLVVVKERQDSQCVEWQYADVDERCASEGRVKGLYLCNIYAKPYNDMLDIRVLLLEPSCLQELAEPRAPPIRSANTALIPLHGLCWAALRGRISDSYRGARARMISHNIGLWSESSSFSTVSSSDVTPTLVNTTSITSGLCSGFAGCQEPFNNSRSGPPKVKFSGNSFSRLAYVMHLPNHPVPYLVRDWSPTLYRTGSLPLLYRRDTVSWALFIRSRASAQRRADDWAGFSSQSFGNISHWRLIGCNGSYPIRPTLLVTTSGNSSIRIADFTFVKSPTILTALSPKSPIISNGTTNPVANGNVTSSSRKSIFSPKFSMNFFPKMASVIGRPALLAFPRVTPRGFTNGSLTCLACSTWRSPSTFRIIPFSGKRPRLWVLLGPSWWHPWPSQPNPPEFVWRDGSVHAYLSEVSRPVLGNLSLQGQKFNLKLSMKPSQVIQVFVLFRTQLSPFPMNSSGNAYNTSSSSTGCICSVNLTFQSWTRLRTNTSRLLSSADILCAKLSNADSSLWDWSSCPATERVVLWGIPSILKLVPGLLVTVSPFLVVSASGSTVSVPPKLSCPSSSLRSDSFSSLFGEQLHSNPRINSLNTLHSTIFFISLIVRHVPQPRHHCLILYSLTSPRVSAVPSSGTPCTQTSWCDADGTCLLFKSPDKKIVSESIIVFKSCCSNVFVGGLYMAANRILPLLVFTCTAAASRFGVNVFGPLVILGHKIFSNIFYKYEHFVCGTSTLTYSGKNCLTSVTGYPSPMSSCWMSPIAILGGSPLMTTLSGLSLGLNLRLRPSSSTIVKFPCPSVSASMSQQSVEEYDMSVSVVFSLELSGVAITRIPEKDKLVASVEGLVCLPLFSVGGFEVCCVVSWKKDSDCEVLLRSRLRFTAYGRLLAPLAPSVHLELSYKSVALASSCLCSVRPFLVDRVLRLLRSGHRIPSLCLALLSLSLQCRLQVSLVSSVSPRYLALSAHLICSPNSRSGAALQNFLFHVKSAAVLSGQPPLQLPQAMDLLSHTINSLTHTVDSLAHTLDTLAHLLDRLAPSMDTPAHSLDMLAPSLITLPTPGNASPKAPNIVLSSKKVNTYSSICALSSGSRQLRKAGFDVEGEDPALGNPNFWDEVFLLKPKVSSLEAEIQKLNGEQLVSLKDNINTLFKHCITTLGHEHNIRVVYALQSQKRLALRQGSETDA</sequence>